<evidence type="ECO:0000313" key="2">
    <source>
        <dbReference type="EMBL" id="KEI72355.1"/>
    </source>
</evidence>
<keyword evidence="3" id="KW-1185">Reference proteome</keyword>
<evidence type="ECO:0000313" key="3">
    <source>
        <dbReference type="Proteomes" id="UP000027997"/>
    </source>
</evidence>
<dbReference type="STRING" id="305900.GV64_17910"/>
<dbReference type="eggNOG" id="ENOG502Z7HQ">
    <property type="taxonomic scope" value="Bacteria"/>
</dbReference>
<dbReference type="RefSeq" id="WP_020583725.1">
    <property type="nucleotide sequence ID" value="NZ_JOJP01000001.1"/>
</dbReference>
<sequence>MKITKSLLAVTMAGMTLMATSVSAKVSEQEAARLGKDLTPFGAEMAGNADGTIPAWNPNFKPPASYKPGDHYPDPYADEKPLFVITADNMDQHKDKLTPGMQALFKTYPKTFKMPVYPTHRDAMYSDFSIQQVRANATRAELTSDGNGVLNAFGSVPFPIPQGPLEVIWNMAFNNWPYYSDYRITDAVVYRNGTRLEGVSDFTRIAPYFNPELDFETFQKEELPRSASIIKALAPTREKGKTVLVHEFVNQSAEPRAAWSYTPGIRRVRRAPTVKYDSPAGLGNWRTTDESYGFNGATDKYNWTLIGKQEMYIPYNAYRFESPDVSLDELLTKGHPNPEFMRYELHRVWVVKAELKEGERNVYKTRVLFIDEDQWNPIAIDQYDNRDELWRTTMVNSLNLFDMPGMDRRSTIHHDLISREYFANELRNPHPPMVVNREQKELSYFTSSTLKKLGVR</sequence>
<dbReference type="Pfam" id="PF07044">
    <property type="entry name" value="DUF1329"/>
    <property type="match status" value="1"/>
</dbReference>
<comment type="caution">
    <text evidence="2">The sequence shown here is derived from an EMBL/GenBank/DDBJ whole genome shotgun (WGS) entry which is preliminary data.</text>
</comment>
<gene>
    <name evidence="2" type="ORF">GV64_17910</name>
</gene>
<evidence type="ECO:0000256" key="1">
    <source>
        <dbReference type="SAM" id="SignalP"/>
    </source>
</evidence>
<dbReference type="CDD" id="cd16329">
    <property type="entry name" value="LolA_like"/>
    <property type="match status" value="1"/>
</dbReference>
<proteinExistence type="predicted"/>
<dbReference type="AlphaFoldDB" id="A0A081KDX9"/>
<dbReference type="Gene3D" id="2.50.20.10">
    <property type="entry name" value="Lipoprotein localisation LolA/LolB/LppX"/>
    <property type="match status" value="1"/>
</dbReference>
<feature type="chain" id="PRO_5001758933" description="Outer membrane lipoprotein-sorting protein" evidence="1">
    <location>
        <begin position="25"/>
        <end position="456"/>
    </location>
</feature>
<evidence type="ECO:0008006" key="4">
    <source>
        <dbReference type="Google" id="ProtNLM"/>
    </source>
</evidence>
<protein>
    <recommendedName>
        <fullName evidence="4">Outer membrane lipoprotein-sorting protein</fullName>
    </recommendedName>
</protein>
<dbReference type="InterPro" id="IPR010752">
    <property type="entry name" value="DUF1329"/>
</dbReference>
<dbReference type="Proteomes" id="UP000027997">
    <property type="component" value="Unassembled WGS sequence"/>
</dbReference>
<organism evidence="2 3">
    <name type="scientific">Endozoicomonas elysicola</name>
    <dbReference type="NCBI Taxonomy" id="305900"/>
    <lineage>
        <taxon>Bacteria</taxon>
        <taxon>Pseudomonadati</taxon>
        <taxon>Pseudomonadota</taxon>
        <taxon>Gammaproteobacteria</taxon>
        <taxon>Oceanospirillales</taxon>
        <taxon>Endozoicomonadaceae</taxon>
        <taxon>Endozoicomonas</taxon>
    </lineage>
</organism>
<feature type="signal peptide" evidence="1">
    <location>
        <begin position="1"/>
        <end position="24"/>
    </location>
</feature>
<accession>A0A081KDX9</accession>
<keyword evidence="1" id="KW-0732">Signal</keyword>
<reference evidence="2 3" key="1">
    <citation type="submission" date="2014-06" db="EMBL/GenBank/DDBJ databases">
        <title>Whole Genome Sequences of Three Symbiotic Endozoicomonas Bacteria.</title>
        <authorList>
            <person name="Neave M.J."/>
            <person name="Apprill A."/>
            <person name="Voolstra C.R."/>
        </authorList>
    </citation>
    <scope>NUCLEOTIDE SEQUENCE [LARGE SCALE GENOMIC DNA]</scope>
    <source>
        <strain evidence="2 3">DSM 22380</strain>
    </source>
</reference>
<name>A0A081KDX9_9GAMM</name>
<dbReference type="EMBL" id="JOJP01000001">
    <property type="protein sequence ID" value="KEI72355.1"/>
    <property type="molecule type" value="Genomic_DNA"/>
</dbReference>